<dbReference type="EMBL" id="LDEV01001114">
    <property type="protein sequence ID" value="KLJ12199.1"/>
    <property type="molecule type" value="Genomic_DNA"/>
</dbReference>
<dbReference type="AlphaFoldDB" id="A0A0H1BKY1"/>
<feature type="transmembrane region" description="Helical" evidence="7">
    <location>
        <begin position="363"/>
        <end position="384"/>
    </location>
</feature>
<evidence type="ECO:0000256" key="4">
    <source>
        <dbReference type="ARBA" id="ARBA00022989"/>
    </source>
</evidence>
<evidence type="ECO:0000313" key="10">
    <source>
        <dbReference type="Proteomes" id="UP000053573"/>
    </source>
</evidence>
<dbReference type="Gene3D" id="1.20.1250.20">
    <property type="entry name" value="MFS general substrate transporter like domains"/>
    <property type="match status" value="1"/>
</dbReference>
<feature type="transmembrane region" description="Helical" evidence="7">
    <location>
        <begin position="458"/>
        <end position="478"/>
    </location>
</feature>
<gene>
    <name evidence="9" type="ORF">EMPG_09549</name>
</gene>
<feature type="transmembrane region" description="Helical" evidence="7">
    <location>
        <begin position="545"/>
        <end position="564"/>
    </location>
</feature>
<evidence type="ECO:0000256" key="2">
    <source>
        <dbReference type="ARBA" id="ARBA00022448"/>
    </source>
</evidence>
<dbReference type="PANTHER" id="PTHR23501">
    <property type="entry name" value="MAJOR FACILITATOR SUPERFAMILY"/>
    <property type="match status" value="1"/>
</dbReference>
<reference evidence="10" key="1">
    <citation type="journal article" date="2015" name="PLoS Genet.">
        <title>The dynamic genome and transcriptome of the human fungal pathogen Blastomyces and close relative Emmonsia.</title>
        <authorList>
            <person name="Munoz J.F."/>
            <person name="Gauthier G.M."/>
            <person name="Desjardins C.A."/>
            <person name="Gallo J.E."/>
            <person name="Holder J."/>
            <person name="Sullivan T.D."/>
            <person name="Marty A.J."/>
            <person name="Carmen J.C."/>
            <person name="Chen Z."/>
            <person name="Ding L."/>
            <person name="Gujja S."/>
            <person name="Magrini V."/>
            <person name="Misas E."/>
            <person name="Mitreva M."/>
            <person name="Priest M."/>
            <person name="Saif S."/>
            <person name="Whiston E.A."/>
            <person name="Young S."/>
            <person name="Zeng Q."/>
            <person name="Goldman W.E."/>
            <person name="Mardis E.R."/>
            <person name="Taylor J.W."/>
            <person name="McEwen J.G."/>
            <person name="Clay O.K."/>
            <person name="Klein B.S."/>
            <person name="Cuomo C.A."/>
        </authorList>
    </citation>
    <scope>NUCLEOTIDE SEQUENCE [LARGE SCALE GENOMIC DNA]</scope>
    <source>
        <strain evidence="10">UAMH 139</strain>
    </source>
</reference>
<feature type="transmembrane region" description="Helical" evidence="7">
    <location>
        <begin position="184"/>
        <end position="203"/>
    </location>
</feature>
<feature type="region of interest" description="Disordered" evidence="6">
    <location>
        <begin position="1"/>
        <end position="23"/>
    </location>
</feature>
<dbReference type="InterPro" id="IPR036259">
    <property type="entry name" value="MFS_trans_sf"/>
</dbReference>
<keyword evidence="5 7" id="KW-0472">Membrane</keyword>
<feature type="transmembrane region" description="Helical" evidence="7">
    <location>
        <begin position="286"/>
        <end position="303"/>
    </location>
</feature>
<dbReference type="OrthoDB" id="4198076at2759"/>
<evidence type="ECO:0000256" key="5">
    <source>
        <dbReference type="ARBA" id="ARBA00023136"/>
    </source>
</evidence>
<feature type="transmembrane region" description="Helical" evidence="7">
    <location>
        <begin position="255"/>
        <end position="274"/>
    </location>
</feature>
<keyword evidence="10" id="KW-1185">Reference proteome</keyword>
<dbReference type="InterPro" id="IPR053791">
    <property type="entry name" value="MFS_Tri12-like"/>
</dbReference>
<dbReference type="Proteomes" id="UP000053573">
    <property type="component" value="Unassembled WGS sequence"/>
</dbReference>
<evidence type="ECO:0000313" key="9">
    <source>
        <dbReference type="EMBL" id="KLJ12199.1"/>
    </source>
</evidence>
<dbReference type="GO" id="GO:0005886">
    <property type="term" value="C:plasma membrane"/>
    <property type="evidence" value="ECO:0007669"/>
    <property type="project" value="TreeGrafter"/>
</dbReference>
<dbReference type="InterPro" id="IPR005829">
    <property type="entry name" value="Sugar_transporter_CS"/>
</dbReference>
<dbReference type="GO" id="GO:0022857">
    <property type="term" value="F:transmembrane transporter activity"/>
    <property type="evidence" value="ECO:0007669"/>
    <property type="project" value="InterPro"/>
</dbReference>
<dbReference type="InterPro" id="IPR010573">
    <property type="entry name" value="MFS_Str1/Tri12-like"/>
</dbReference>
<feature type="transmembrane region" description="Helical" evidence="7">
    <location>
        <begin position="128"/>
        <end position="146"/>
    </location>
</feature>
<dbReference type="CDD" id="cd06179">
    <property type="entry name" value="MFS_TRI12_like"/>
    <property type="match status" value="1"/>
</dbReference>
<evidence type="ECO:0000259" key="8">
    <source>
        <dbReference type="PROSITE" id="PS50850"/>
    </source>
</evidence>
<feature type="transmembrane region" description="Helical" evidence="7">
    <location>
        <begin position="324"/>
        <end position="343"/>
    </location>
</feature>
<evidence type="ECO:0000256" key="1">
    <source>
        <dbReference type="ARBA" id="ARBA00004141"/>
    </source>
</evidence>
<dbReference type="PANTHER" id="PTHR23501:SF109">
    <property type="entry name" value="MAJOR FACILITATOR SUPERFAMILY (MFS) PROFILE DOMAIN-CONTAINING PROTEIN-RELATED"/>
    <property type="match status" value="1"/>
</dbReference>
<feature type="transmembrane region" description="Helical" evidence="7">
    <location>
        <begin position="98"/>
        <end position="116"/>
    </location>
</feature>
<organism evidence="9 10">
    <name type="scientific">Blastomyces silverae</name>
    <dbReference type="NCBI Taxonomy" id="2060906"/>
    <lineage>
        <taxon>Eukaryota</taxon>
        <taxon>Fungi</taxon>
        <taxon>Dikarya</taxon>
        <taxon>Ascomycota</taxon>
        <taxon>Pezizomycotina</taxon>
        <taxon>Eurotiomycetes</taxon>
        <taxon>Eurotiomycetidae</taxon>
        <taxon>Onygenales</taxon>
        <taxon>Ajellomycetaceae</taxon>
        <taxon>Blastomyces</taxon>
    </lineage>
</organism>
<feature type="transmembrane region" description="Helical" evidence="7">
    <location>
        <begin position="215"/>
        <end position="234"/>
    </location>
</feature>
<comment type="caution">
    <text evidence="9">The sequence shown here is derived from an EMBL/GenBank/DDBJ whole genome shotgun (WGS) entry which is preliminary data.</text>
</comment>
<keyword evidence="2" id="KW-0813">Transport</keyword>
<sequence>MSDNDKGESTETEVAKTGLPVSAPAGPLASQDLVEELALEATKHVEAVGWKFLMERNTLGSLAAMSFGLFNAAWGFAPPAAVLLWINADIGSESQTNGALFSVMQTLGTTLGYMFVGRLSEIYGRRWVMLMFTLFGLIGSIVAGTANDLNTFIGANILLGLATGAQCCYAFLAGELMPNKHKMVGMAIVVIFCFPGTSMGAYLARSLVEHASWRWIYYIYIIAQIISLALYYFFYFPREAAQAYNKLEQTKKLDFVGIFFLLAGLVLFIVGIMTGGSPYPWKSAKVIGMVASGGISLIALCVWESFQGENAFFAVHLFKDVWGFGMNCIISAVGGISYTALSIIWPTQVSYMYSAGSSWQDVAAMSCTIGFGLWGGMVFLGPLWGPIGHPKMTLIVSKIWMVVFTAALANCNPDNKKFAIACSFLAALPIGFVEQQTGAIAQLVVPDKHIGTSFGTMGCVRVGVGVIGTAIVLAILAAKIPVELQNHVVPAALGAGLPETSIPDLFAAMAKATQDAMAAVPGINPAIIAAVGRAQQEGYAAAYRYIYYTTIPFGVVATAAAIALRPIKHLLTSHVPKIVEHPQQTLVNVVGKGDIEKAGA</sequence>
<comment type="subcellular location">
    <subcellularLocation>
        <location evidence="1">Membrane</location>
        <topology evidence="1">Multi-pass membrane protein</topology>
    </subcellularLocation>
</comment>
<dbReference type="PROSITE" id="PS00216">
    <property type="entry name" value="SUGAR_TRANSPORT_1"/>
    <property type="match status" value="1"/>
</dbReference>
<feature type="transmembrane region" description="Helical" evidence="7">
    <location>
        <begin position="62"/>
        <end position="86"/>
    </location>
</feature>
<dbReference type="PROSITE" id="PS50850">
    <property type="entry name" value="MFS"/>
    <property type="match status" value="1"/>
</dbReference>
<proteinExistence type="predicted"/>
<keyword evidence="4 7" id="KW-1133">Transmembrane helix</keyword>
<name>A0A0H1BKY1_9EURO</name>
<accession>A0A0H1BKY1</accession>
<dbReference type="InterPro" id="IPR020846">
    <property type="entry name" value="MFS_dom"/>
</dbReference>
<evidence type="ECO:0000256" key="3">
    <source>
        <dbReference type="ARBA" id="ARBA00022692"/>
    </source>
</evidence>
<dbReference type="SUPFAM" id="SSF103473">
    <property type="entry name" value="MFS general substrate transporter"/>
    <property type="match status" value="1"/>
</dbReference>
<feature type="transmembrane region" description="Helical" evidence="7">
    <location>
        <begin position="152"/>
        <end position="172"/>
    </location>
</feature>
<feature type="domain" description="Major facilitator superfamily (MFS) profile" evidence="8">
    <location>
        <begin position="61"/>
        <end position="569"/>
    </location>
</feature>
<evidence type="ECO:0000256" key="6">
    <source>
        <dbReference type="SAM" id="MobiDB-lite"/>
    </source>
</evidence>
<keyword evidence="3 7" id="KW-0812">Transmembrane</keyword>
<dbReference type="Pfam" id="PF06609">
    <property type="entry name" value="TRI12"/>
    <property type="match status" value="1"/>
</dbReference>
<evidence type="ECO:0000256" key="7">
    <source>
        <dbReference type="SAM" id="Phobius"/>
    </source>
</evidence>
<dbReference type="STRING" id="2060906.A0A0H1BKY1"/>
<protein>
    <recommendedName>
        <fullName evidence="8">Major facilitator superfamily (MFS) profile domain-containing protein</fullName>
    </recommendedName>
</protein>